<sequence>VVITQSGGPVLPGAAWCCLVVKVALEQQQSTALALAAANHSLEVRLQRQEAAQRDSQLLSERLEAKVAALEQQLRGEP</sequence>
<organism evidence="1 2">
    <name type="scientific">Haematococcus lacustris</name>
    <name type="common">Green alga</name>
    <name type="synonym">Haematococcus pluvialis</name>
    <dbReference type="NCBI Taxonomy" id="44745"/>
    <lineage>
        <taxon>Eukaryota</taxon>
        <taxon>Viridiplantae</taxon>
        <taxon>Chlorophyta</taxon>
        <taxon>core chlorophytes</taxon>
        <taxon>Chlorophyceae</taxon>
        <taxon>CS clade</taxon>
        <taxon>Chlamydomonadales</taxon>
        <taxon>Haematococcaceae</taxon>
        <taxon>Haematococcus</taxon>
    </lineage>
</organism>
<proteinExistence type="predicted"/>
<feature type="non-terminal residue" evidence="1">
    <location>
        <position position="1"/>
    </location>
</feature>
<dbReference type="Proteomes" id="UP000485058">
    <property type="component" value="Unassembled WGS sequence"/>
</dbReference>
<evidence type="ECO:0000313" key="1">
    <source>
        <dbReference type="EMBL" id="GFH24463.1"/>
    </source>
</evidence>
<protein>
    <submittedName>
        <fullName evidence="1">Uncharacterized protein</fullName>
    </submittedName>
</protein>
<dbReference type="AlphaFoldDB" id="A0A699ZP55"/>
<name>A0A699ZP55_HAELA</name>
<reference evidence="1 2" key="1">
    <citation type="submission" date="2020-02" db="EMBL/GenBank/DDBJ databases">
        <title>Draft genome sequence of Haematococcus lacustris strain NIES-144.</title>
        <authorList>
            <person name="Morimoto D."/>
            <person name="Nakagawa S."/>
            <person name="Yoshida T."/>
            <person name="Sawayama S."/>
        </authorList>
    </citation>
    <scope>NUCLEOTIDE SEQUENCE [LARGE SCALE GENOMIC DNA]</scope>
    <source>
        <strain evidence="1 2">NIES-144</strain>
    </source>
</reference>
<accession>A0A699ZP55</accession>
<keyword evidence="2" id="KW-1185">Reference proteome</keyword>
<dbReference type="EMBL" id="BLLF01002543">
    <property type="protein sequence ID" value="GFH24463.1"/>
    <property type="molecule type" value="Genomic_DNA"/>
</dbReference>
<comment type="caution">
    <text evidence="1">The sequence shown here is derived from an EMBL/GenBank/DDBJ whole genome shotgun (WGS) entry which is preliminary data.</text>
</comment>
<evidence type="ECO:0000313" key="2">
    <source>
        <dbReference type="Proteomes" id="UP000485058"/>
    </source>
</evidence>
<gene>
    <name evidence="1" type="ORF">HaLaN_22269</name>
</gene>